<dbReference type="Pfam" id="PF13738">
    <property type="entry name" value="Pyr_redox_3"/>
    <property type="match status" value="1"/>
</dbReference>
<dbReference type="InterPro" id="IPR036188">
    <property type="entry name" value="FAD/NAD-bd_sf"/>
</dbReference>
<dbReference type="SUPFAM" id="SSF51905">
    <property type="entry name" value="FAD/NAD(P)-binding domain"/>
    <property type="match status" value="1"/>
</dbReference>
<evidence type="ECO:0000256" key="1">
    <source>
        <dbReference type="ARBA" id="ARBA00022630"/>
    </source>
</evidence>
<organism evidence="3 4">
    <name type="scientific">Humisphaera borealis</name>
    <dbReference type="NCBI Taxonomy" id="2807512"/>
    <lineage>
        <taxon>Bacteria</taxon>
        <taxon>Pseudomonadati</taxon>
        <taxon>Planctomycetota</taxon>
        <taxon>Phycisphaerae</taxon>
        <taxon>Tepidisphaerales</taxon>
        <taxon>Tepidisphaeraceae</taxon>
        <taxon>Humisphaera</taxon>
    </lineage>
</organism>
<name>A0A7M2WR83_9BACT</name>
<evidence type="ECO:0000313" key="4">
    <source>
        <dbReference type="Proteomes" id="UP000593765"/>
    </source>
</evidence>
<dbReference type="KEGG" id="hbs:IPV69_17150"/>
<dbReference type="InterPro" id="IPR050097">
    <property type="entry name" value="Ferredoxin-NADP_redctase_2"/>
</dbReference>
<keyword evidence="4" id="KW-1185">Reference proteome</keyword>
<dbReference type="EMBL" id="CP063458">
    <property type="protein sequence ID" value="QOV87986.1"/>
    <property type="molecule type" value="Genomic_DNA"/>
</dbReference>
<protein>
    <submittedName>
        <fullName evidence="3">NAD(P)-binding domain-containing protein</fullName>
    </submittedName>
</protein>
<sequence>MSDTTDIAIIGGGPIGLELAVACQKAGLDYLHFEAGQIGQTISWFAPQTRFFSSNERIAIAGVPLQTADQSKASREEYLAYLRSIVLQFGLRVKCYEPIVGITSDGKGPDGGFILTSRRGAGGSAGATSTYRVRRIVLATGGTDRPRKLGIPGEDLPHVSHYFKDPHTYFRQNLLVVGGKNSAVEAALRCYQAAAQVAISYRRPELPAKSIKYWLLPEITGLTQAGRIAGHFATIPTHITGTHVSLQPVDAAFQPRGEPYDVPADFVLLMTGYEQDNTLLKLTGVKFSEDGECRPIFDERTMETNVPGVYVAGTATGGTQERYTVFLENCHVHIERIISALQGTTRLVRAPDFACPES</sequence>
<dbReference type="AlphaFoldDB" id="A0A7M2WR83"/>
<dbReference type="RefSeq" id="WP_206290947.1">
    <property type="nucleotide sequence ID" value="NZ_CP063458.1"/>
</dbReference>
<dbReference type="PRINTS" id="PR00411">
    <property type="entry name" value="PNDRDTASEI"/>
</dbReference>
<dbReference type="PANTHER" id="PTHR48105">
    <property type="entry name" value="THIOREDOXIN REDUCTASE 1-RELATED-RELATED"/>
    <property type="match status" value="1"/>
</dbReference>
<accession>A0A7M2WR83</accession>
<keyword evidence="2" id="KW-0560">Oxidoreductase</keyword>
<dbReference type="GO" id="GO:0016491">
    <property type="term" value="F:oxidoreductase activity"/>
    <property type="evidence" value="ECO:0007669"/>
    <property type="project" value="UniProtKB-KW"/>
</dbReference>
<keyword evidence="1" id="KW-0285">Flavoprotein</keyword>
<reference evidence="3 4" key="1">
    <citation type="submission" date="2020-10" db="EMBL/GenBank/DDBJ databases">
        <title>Wide distribution of Phycisphaera-like planctomycetes from WD2101 soil group in peatlands and genome analysis of the first cultivated representative.</title>
        <authorList>
            <person name="Dedysh S.N."/>
            <person name="Beletsky A.V."/>
            <person name="Ivanova A."/>
            <person name="Kulichevskaya I.S."/>
            <person name="Suzina N.E."/>
            <person name="Philippov D.A."/>
            <person name="Rakitin A.L."/>
            <person name="Mardanov A.V."/>
            <person name="Ravin N.V."/>
        </authorList>
    </citation>
    <scope>NUCLEOTIDE SEQUENCE [LARGE SCALE GENOMIC DNA]</scope>
    <source>
        <strain evidence="3 4">M1803</strain>
    </source>
</reference>
<evidence type="ECO:0000313" key="3">
    <source>
        <dbReference type="EMBL" id="QOV87986.1"/>
    </source>
</evidence>
<evidence type="ECO:0000256" key="2">
    <source>
        <dbReference type="ARBA" id="ARBA00023002"/>
    </source>
</evidence>
<dbReference type="Gene3D" id="3.50.50.60">
    <property type="entry name" value="FAD/NAD(P)-binding domain"/>
    <property type="match status" value="2"/>
</dbReference>
<proteinExistence type="predicted"/>
<dbReference type="PRINTS" id="PR00368">
    <property type="entry name" value="FADPNR"/>
</dbReference>
<gene>
    <name evidence="3" type="ORF">IPV69_17150</name>
</gene>
<dbReference type="Proteomes" id="UP000593765">
    <property type="component" value="Chromosome"/>
</dbReference>